<dbReference type="AlphaFoldDB" id="A0A821XPR7"/>
<protein>
    <submittedName>
        <fullName evidence="1">Uncharacterized protein</fullName>
    </submittedName>
</protein>
<dbReference type="Gene3D" id="2.70.170.10">
    <property type="entry name" value="Neurotransmitter-gated ion-channel ligand-binding domain"/>
    <property type="match status" value="1"/>
</dbReference>
<reference evidence="1" key="1">
    <citation type="submission" date="2021-02" db="EMBL/GenBank/DDBJ databases">
        <authorList>
            <person name="Nowell W R."/>
        </authorList>
    </citation>
    <scope>NUCLEOTIDE SEQUENCE</scope>
</reference>
<proteinExistence type="predicted"/>
<dbReference type="GO" id="GO:0016020">
    <property type="term" value="C:membrane"/>
    <property type="evidence" value="ECO:0007669"/>
    <property type="project" value="InterPro"/>
</dbReference>
<organism evidence="1 2">
    <name type="scientific">Rotaria socialis</name>
    <dbReference type="NCBI Taxonomy" id="392032"/>
    <lineage>
        <taxon>Eukaryota</taxon>
        <taxon>Metazoa</taxon>
        <taxon>Spiralia</taxon>
        <taxon>Gnathifera</taxon>
        <taxon>Rotifera</taxon>
        <taxon>Eurotatoria</taxon>
        <taxon>Bdelloidea</taxon>
        <taxon>Philodinida</taxon>
        <taxon>Philodinidae</taxon>
        <taxon>Rotaria</taxon>
    </lineage>
</organism>
<comment type="caution">
    <text evidence="1">The sequence shown here is derived from an EMBL/GenBank/DDBJ whole genome shotgun (WGS) entry which is preliminary data.</text>
</comment>
<sequence length="171" mass="19857">MPFKTEPRIVNVRVIFMRLGQINTLADQFDGEASLEIEWLDSNVIDEYDLKKHWNPKINIYNALGELKQQITHTIRKTALGETIICEQQKLKGAYYETLELNNFPLDVQDLTISITSHLTTNEVLLRPHPQCPSRVNESAFLAKQQWKLFKCVNAIIDTMHDEDTNQQRSM</sequence>
<evidence type="ECO:0000313" key="1">
    <source>
        <dbReference type="EMBL" id="CAF4946942.1"/>
    </source>
</evidence>
<dbReference type="SUPFAM" id="SSF63712">
    <property type="entry name" value="Nicotinic receptor ligand binding domain-like"/>
    <property type="match status" value="1"/>
</dbReference>
<dbReference type="GO" id="GO:0005230">
    <property type="term" value="F:extracellular ligand-gated monoatomic ion channel activity"/>
    <property type="evidence" value="ECO:0007669"/>
    <property type="project" value="InterPro"/>
</dbReference>
<dbReference type="InterPro" id="IPR036734">
    <property type="entry name" value="Neur_chan_lig-bd_sf"/>
</dbReference>
<name>A0A821XPR7_9BILA</name>
<gene>
    <name evidence="1" type="ORF">QYT958_LOCUS33179</name>
</gene>
<dbReference type="EMBL" id="CAJOBR010022399">
    <property type="protein sequence ID" value="CAF4946942.1"/>
    <property type="molecule type" value="Genomic_DNA"/>
</dbReference>
<feature type="non-terminal residue" evidence="1">
    <location>
        <position position="1"/>
    </location>
</feature>
<dbReference type="Proteomes" id="UP000663848">
    <property type="component" value="Unassembled WGS sequence"/>
</dbReference>
<evidence type="ECO:0000313" key="2">
    <source>
        <dbReference type="Proteomes" id="UP000663848"/>
    </source>
</evidence>
<accession>A0A821XPR7</accession>